<reference evidence="3 4" key="1">
    <citation type="submission" date="2024-09" db="EMBL/GenBank/DDBJ databases">
        <authorList>
            <person name="Sun Q."/>
            <person name="Mori K."/>
        </authorList>
    </citation>
    <scope>NUCLEOTIDE SEQUENCE [LARGE SCALE GENOMIC DNA]</scope>
    <source>
        <strain evidence="3 4">TISTR 1856</strain>
    </source>
</reference>
<keyword evidence="1" id="KW-0808">Transferase</keyword>
<keyword evidence="1" id="KW-0723">Serine/threonine-protein kinase</keyword>
<keyword evidence="1" id="KW-0418">Kinase</keyword>
<dbReference type="GO" id="GO:0005524">
    <property type="term" value="F:ATP binding"/>
    <property type="evidence" value="ECO:0007669"/>
    <property type="project" value="UniProtKB-KW"/>
</dbReference>
<dbReference type="PANTHER" id="PTHR35526:SF3">
    <property type="entry name" value="ANTI-SIGMA-F FACTOR RSBW"/>
    <property type="match status" value="1"/>
</dbReference>
<dbReference type="Gene3D" id="3.30.565.10">
    <property type="entry name" value="Histidine kinase-like ATPase, C-terminal domain"/>
    <property type="match status" value="1"/>
</dbReference>
<dbReference type="InterPro" id="IPR036890">
    <property type="entry name" value="HATPase_C_sf"/>
</dbReference>
<protein>
    <submittedName>
        <fullName evidence="3">ATP-binding protein</fullName>
    </submittedName>
</protein>
<dbReference type="EMBL" id="JBHMDM010000007">
    <property type="protein sequence ID" value="MFB9377901.1"/>
    <property type="molecule type" value="Genomic_DNA"/>
</dbReference>
<dbReference type="CDD" id="cd16936">
    <property type="entry name" value="HATPase_RsbW-like"/>
    <property type="match status" value="1"/>
</dbReference>
<dbReference type="PANTHER" id="PTHR35526">
    <property type="entry name" value="ANTI-SIGMA-F FACTOR RSBW-RELATED"/>
    <property type="match status" value="1"/>
</dbReference>
<dbReference type="SUPFAM" id="SSF55874">
    <property type="entry name" value="ATPase domain of HSP90 chaperone/DNA topoisomerase II/histidine kinase"/>
    <property type="match status" value="1"/>
</dbReference>
<dbReference type="InterPro" id="IPR050267">
    <property type="entry name" value="Anti-sigma-factor_SerPK"/>
</dbReference>
<evidence type="ECO:0000259" key="2">
    <source>
        <dbReference type="Pfam" id="PF13581"/>
    </source>
</evidence>
<dbReference type="Pfam" id="PF13581">
    <property type="entry name" value="HATPase_c_2"/>
    <property type="match status" value="1"/>
</dbReference>
<dbReference type="RefSeq" id="WP_380137708.1">
    <property type="nucleotide sequence ID" value="NZ_JBHLUI010000008.1"/>
</dbReference>
<keyword evidence="4" id="KW-1185">Reference proteome</keyword>
<dbReference type="Proteomes" id="UP001589748">
    <property type="component" value="Unassembled WGS sequence"/>
</dbReference>
<keyword evidence="3" id="KW-0067">ATP-binding</keyword>
<gene>
    <name evidence="3" type="ORF">ACFFVI_13095</name>
</gene>
<name>A0ABV5LUZ4_9ACTN</name>
<evidence type="ECO:0000256" key="1">
    <source>
        <dbReference type="ARBA" id="ARBA00022527"/>
    </source>
</evidence>
<keyword evidence="3" id="KW-0547">Nucleotide-binding</keyword>
<organism evidence="3 4">
    <name type="scientific">Kineococcus gynurae</name>
    <dbReference type="NCBI Taxonomy" id="452979"/>
    <lineage>
        <taxon>Bacteria</taxon>
        <taxon>Bacillati</taxon>
        <taxon>Actinomycetota</taxon>
        <taxon>Actinomycetes</taxon>
        <taxon>Kineosporiales</taxon>
        <taxon>Kineosporiaceae</taxon>
        <taxon>Kineococcus</taxon>
    </lineage>
</organism>
<accession>A0ABV5LUZ4</accession>
<proteinExistence type="predicted"/>
<sequence length="161" mass="17284">MHHLTLDEHLSAASLARHWVCEVCPEEHLPGARRWIAELLTSELVANALEHGRGPVTLTLTHDREGILVGISDGEVTIPAMRSLDPQAESGRGIALVDALATAWGYYPSRITSWHDPTLGQLSLVETDATDGWPAPTEVADGSPAAGMLDGKTVWFHLAPG</sequence>
<dbReference type="InterPro" id="IPR003594">
    <property type="entry name" value="HATPase_dom"/>
</dbReference>
<comment type="caution">
    <text evidence="3">The sequence shown here is derived from an EMBL/GenBank/DDBJ whole genome shotgun (WGS) entry which is preliminary data.</text>
</comment>
<feature type="domain" description="Histidine kinase/HSP90-like ATPase" evidence="2">
    <location>
        <begin position="12"/>
        <end position="103"/>
    </location>
</feature>
<evidence type="ECO:0000313" key="4">
    <source>
        <dbReference type="Proteomes" id="UP001589748"/>
    </source>
</evidence>
<evidence type="ECO:0000313" key="3">
    <source>
        <dbReference type="EMBL" id="MFB9377901.1"/>
    </source>
</evidence>